<proteinExistence type="predicted"/>
<dbReference type="KEGG" id="nft:FBF37_01175"/>
<keyword evidence="3" id="KW-0255">Endonuclease</keyword>
<dbReference type="InterPro" id="IPR027417">
    <property type="entry name" value="P-loop_NTPase"/>
</dbReference>
<dbReference type="Proteomes" id="UP000310639">
    <property type="component" value="Chromosome"/>
</dbReference>
<evidence type="ECO:0000259" key="2">
    <source>
        <dbReference type="SMART" id="SM00382"/>
    </source>
</evidence>
<dbReference type="PANTHER" id="PTHR47642">
    <property type="entry name" value="ATP-DEPENDENT DNA HELICASE"/>
    <property type="match status" value="1"/>
</dbReference>
<dbReference type="SUPFAM" id="SSF52540">
    <property type="entry name" value="P-loop containing nucleoside triphosphate hydrolases"/>
    <property type="match status" value="2"/>
</dbReference>
<dbReference type="GO" id="GO:0004519">
    <property type="term" value="F:endonuclease activity"/>
    <property type="evidence" value="ECO:0007669"/>
    <property type="project" value="UniProtKB-KW"/>
</dbReference>
<dbReference type="CDD" id="cd18037">
    <property type="entry name" value="DEXSc_Pif1_like"/>
    <property type="match status" value="1"/>
</dbReference>
<evidence type="ECO:0000313" key="4">
    <source>
        <dbReference type="Proteomes" id="UP000310639"/>
    </source>
</evidence>
<reference evidence="3 4" key="1">
    <citation type="submission" date="2019-04" db="EMBL/GenBank/DDBJ databases">
        <title>Saccharibacteria TM7 genomes.</title>
        <authorList>
            <person name="Bor B."/>
            <person name="He X."/>
            <person name="Chen T."/>
            <person name="Dewhirst F.E."/>
        </authorList>
    </citation>
    <scope>NUCLEOTIDE SEQUENCE [LARGE SCALE GENOMIC DNA]</scope>
    <source>
        <strain evidence="3 4">BB001</strain>
    </source>
</reference>
<dbReference type="InterPro" id="IPR051055">
    <property type="entry name" value="PIF1_helicase"/>
</dbReference>
<feature type="compositionally biased region" description="Basic residues" evidence="1">
    <location>
        <begin position="426"/>
        <end position="435"/>
    </location>
</feature>
<dbReference type="EMBL" id="CP040004">
    <property type="protein sequence ID" value="QCT42085.1"/>
    <property type="molecule type" value="Genomic_DNA"/>
</dbReference>
<dbReference type="OrthoDB" id="9763659at2"/>
<feature type="domain" description="AAA+ ATPase" evidence="2">
    <location>
        <begin position="12"/>
        <end position="213"/>
    </location>
</feature>
<evidence type="ECO:0000313" key="3">
    <source>
        <dbReference type="EMBL" id="QCT42085.1"/>
    </source>
</evidence>
<gene>
    <name evidence="3" type="ORF">FBF37_01175</name>
</gene>
<dbReference type="InterPro" id="IPR010285">
    <property type="entry name" value="DNA_helicase_pif1-like_DEAD"/>
</dbReference>
<dbReference type="GO" id="GO:0006281">
    <property type="term" value="P:DNA repair"/>
    <property type="evidence" value="ECO:0007669"/>
    <property type="project" value="InterPro"/>
</dbReference>
<evidence type="ECO:0000256" key="1">
    <source>
        <dbReference type="SAM" id="MobiDB-lite"/>
    </source>
</evidence>
<accession>A0A4P9A2T3</accession>
<feature type="region of interest" description="Disordered" evidence="1">
    <location>
        <begin position="420"/>
        <end position="444"/>
    </location>
</feature>
<organism evidence="3 4">
    <name type="scientific">Candidatus Nanosynbacter featherlites</name>
    <dbReference type="NCBI Taxonomy" id="2572088"/>
    <lineage>
        <taxon>Bacteria</taxon>
        <taxon>Candidatus Saccharimonadota</taxon>
        <taxon>Candidatus Saccharimonadia</taxon>
        <taxon>Candidatus Nanosynbacterales</taxon>
        <taxon>Candidatus Nanosynbacteraceae</taxon>
        <taxon>Candidatus Nanosynbacter</taxon>
    </lineage>
</organism>
<dbReference type="AlphaFoldDB" id="A0A4P9A2T3"/>
<keyword evidence="3" id="KW-0540">Nuclease</keyword>
<keyword evidence="4" id="KW-1185">Reference proteome</keyword>
<dbReference type="InterPro" id="IPR003593">
    <property type="entry name" value="AAA+_ATPase"/>
</dbReference>
<dbReference type="SMART" id="SM00382">
    <property type="entry name" value="AAA"/>
    <property type="match status" value="1"/>
</dbReference>
<name>A0A4P9A2T3_9BACT</name>
<dbReference type="CDD" id="cd18809">
    <property type="entry name" value="SF1_C_RecD"/>
    <property type="match status" value="1"/>
</dbReference>
<sequence>MDQELALAILMSGRSALLTGAAGTGKTHLLNTFIAQARDQGKKVSVTATTGLAATHLGGNTIHSWSGIGVSDHLANNFFDRLSKTRREVIMKTDVLVIDEISMLHDFRLDMVDRVLRGVRENDQPFGGIQLVMSGDFFQLPPINRPGEQGGGFVVYSEAWQELQPAVLYLQRQYRQNDEQLLEILTALRNDDIRRHHAEMLLARTEVELPDGDITELHTVNVDVDAINSQKLAELAGGERTYQQTTTGSKVYVENLQRSVLAPSELVLKLGALVMAVKNSPQKLYANGSIGTVVDFEPLTDYPIVEFRNGRQVTMLPDVWELRDGERKRASISQVPLRLAWAITVHKSQGMTLDAARIDLRKAFVEGMGYVALSRVRDLENLYLYGINRKALEVSPDALAIDEVLQRTSSEAANHYRPMLEEMKRKQSVPKKSGKKSQSGSWQQKIAKMRETYPKAYMPWEKADDDILKQEFLQGATIQQLSQKLGRHEGSIRMRLQKHFGEDTVA</sequence>
<dbReference type="GO" id="GO:0000723">
    <property type="term" value="P:telomere maintenance"/>
    <property type="evidence" value="ECO:0007669"/>
    <property type="project" value="InterPro"/>
</dbReference>
<protein>
    <submittedName>
        <fullName evidence="3">ATP-dependent endonuclease</fullName>
    </submittedName>
</protein>
<dbReference type="Pfam" id="PF05970">
    <property type="entry name" value="PIF1"/>
    <property type="match status" value="1"/>
</dbReference>
<keyword evidence="3" id="KW-0378">Hydrolase</keyword>
<dbReference type="GO" id="GO:0003678">
    <property type="term" value="F:DNA helicase activity"/>
    <property type="evidence" value="ECO:0007669"/>
    <property type="project" value="InterPro"/>
</dbReference>
<dbReference type="Gene3D" id="3.40.50.300">
    <property type="entry name" value="P-loop containing nucleotide triphosphate hydrolases"/>
    <property type="match status" value="2"/>
</dbReference>
<dbReference type="RefSeq" id="WP_138078694.1">
    <property type="nucleotide sequence ID" value="NZ_CP040004.1"/>
</dbReference>
<dbReference type="PANTHER" id="PTHR47642:SF5">
    <property type="entry name" value="ATP-DEPENDENT DNA HELICASE"/>
    <property type="match status" value="1"/>
</dbReference>